<sequence length="129" mass="14913">MKVKIVLENTVPNQEIARKIKQANQQANHFLTISFEQDLSKIYFEGEVIILPDKSCFSEEMILEGFAKKTEQGYEIKPKDKGKTINLHLDANLVAELNEIKNHVISKTQHDIILDLFKKGLDQYNKEKK</sequence>
<dbReference type="EMBL" id="CP147404">
    <property type="protein sequence ID" value="WXB93596.1"/>
    <property type="molecule type" value="Genomic_DNA"/>
</dbReference>
<dbReference type="Proteomes" id="UP001387364">
    <property type="component" value="Chromosome"/>
</dbReference>
<proteinExistence type="predicted"/>
<dbReference type="RefSeq" id="WP_338752983.1">
    <property type="nucleotide sequence ID" value="NZ_CP147404.1"/>
</dbReference>
<evidence type="ECO:0000313" key="1">
    <source>
        <dbReference type="EMBL" id="WXB93596.1"/>
    </source>
</evidence>
<protein>
    <submittedName>
        <fullName evidence="1">Uncharacterized protein</fullName>
    </submittedName>
</protein>
<evidence type="ECO:0000313" key="2">
    <source>
        <dbReference type="Proteomes" id="UP001387364"/>
    </source>
</evidence>
<reference evidence="1 2" key="1">
    <citation type="submission" date="2024-02" db="EMBL/GenBank/DDBJ databases">
        <title>Seven novel Bacillus-like species.</title>
        <authorList>
            <person name="Liu G."/>
        </authorList>
    </citation>
    <scope>NUCLEOTIDE SEQUENCE [LARGE SCALE GENOMIC DNA]</scope>
    <source>
        <strain evidence="1 2">FJAT-52991</strain>
    </source>
</reference>
<accession>A0ABZ2N793</accession>
<organism evidence="1 2">
    <name type="scientific">Bacillus kandeliae</name>
    <dbReference type="NCBI Taxonomy" id="3129297"/>
    <lineage>
        <taxon>Bacteria</taxon>
        <taxon>Bacillati</taxon>
        <taxon>Bacillota</taxon>
        <taxon>Bacilli</taxon>
        <taxon>Bacillales</taxon>
        <taxon>Bacillaceae</taxon>
        <taxon>Bacillus</taxon>
    </lineage>
</organism>
<name>A0ABZ2N793_9BACI</name>
<gene>
    <name evidence="1" type="ORF">WDJ61_02800</name>
</gene>
<keyword evidence="2" id="KW-1185">Reference proteome</keyword>